<comment type="caution">
    <text evidence="2">The sequence shown here is derived from an EMBL/GenBank/DDBJ whole genome shotgun (WGS) entry which is preliminary data.</text>
</comment>
<proteinExistence type="predicted"/>
<feature type="compositionally biased region" description="Basic and acidic residues" evidence="1">
    <location>
        <begin position="30"/>
        <end position="40"/>
    </location>
</feature>
<evidence type="ECO:0000256" key="1">
    <source>
        <dbReference type="SAM" id="MobiDB-lite"/>
    </source>
</evidence>
<evidence type="ECO:0000313" key="2">
    <source>
        <dbReference type="EMBL" id="MCH96182.1"/>
    </source>
</evidence>
<name>A0A392N959_9FABA</name>
<protein>
    <submittedName>
        <fullName evidence="2">TIR-NBS-LRR RCT1 resistance protein</fullName>
    </submittedName>
</protein>
<dbReference type="EMBL" id="LXQA010031732">
    <property type="protein sequence ID" value="MCH96182.1"/>
    <property type="molecule type" value="Genomic_DNA"/>
</dbReference>
<feature type="region of interest" description="Disordered" evidence="1">
    <location>
        <begin position="1"/>
        <end position="40"/>
    </location>
</feature>
<sequence>MERCHVEDEEDISSGDNMNVPVDNNVTCHGQDENLSEDKHQHEVYENASASGDDAMESNKNYAVHGLFTKLPPLVRAVLMSQPFWSGLVAILVWITCRHFNKRSPALLTRGWPGGENMGLRSVLLL</sequence>
<evidence type="ECO:0000313" key="3">
    <source>
        <dbReference type="Proteomes" id="UP000265520"/>
    </source>
</evidence>
<feature type="compositionally biased region" description="Polar residues" evidence="1">
    <location>
        <begin position="14"/>
        <end position="28"/>
    </location>
</feature>
<dbReference type="AlphaFoldDB" id="A0A392N959"/>
<dbReference type="Proteomes" id="UP000265520">
    <property type="component" value="Unassembled WGS sequence"/>
</dbReference>
<organism evidence="2 3">
    <name type="scientific">Trifolium medium</name>
    <dbReference type="NCBI Taxonomy" id="97028"/>
    <lineage>
        <taxon>Eukaryota</taxon>
        <taxon>Viridiplantae</taxon>
        <taxon>Streptophyta</taxon>
        <taxon>Embryophyta</taxon>
        <taxon>Tracheophyta</taxon>
        <taxon>Spermatophyta</taxon>
        <taxon>Magnoliopsida</taxon>
        <taxon>eudicotyledons</taxon>
        <taxon>Gunneridae</taxon>
        <taxon>Pentapetalae</taxon>
        <taxon>rosids</taxon>
        <taxon>fabids</taxon>
        <taxon>Fabales</taxon>
        <taxon>Fabaceae</taxon>
        <taxon>Papilionoideae</taxon>
        <taxon>50 kb inversion clade</taxon>
        <taxon>NPAAA clade</taxon>
        <taxon>Hologalegina</taxon>
        <taxon>IRL clade</taxon>
        <taxon>Trifolieae</taxon>
        <taxon>Trifolium</taxon>
    </lineage>
</organism>
<reference evidence="2 3" key="1">
    <citation type="journal article" date="2018" name="Front. Plant Sci.">
        <title>Red Clover (Trifolium pratense) and Zigzag Clover (T. medium) - A Picture of Genomic Similarities and Differences.</title>
        <authorList>
            <person name="Dluhosova J."/>
            <person name="Istvanek J."/>
            <person name="Nedelnik J."/>
            <person name="Repkova J."/>
        </authorList>
    </citation>
    <scope>NUCLEOTIDE SEQUENCE [LARGE SCALE GENOMIC DNA]</scope>
    <source>
        <strain evidence="3">cv. 10/8</strain>
        <tissue evidence="2">Leaf</tissue>
    </source>
</reference>
<feature type="non-terminal residue" evidence="2">
    <location>
        <position position="126"/>
    </location>
</feature>
<keyword evidence="3" id="KW-1185">Reference proteome</keyword>
<accession>A0A392N959</accession>